<evidence type="ECO:0000259" key="3">
    <source>
        <dbReference type="PROSITE" id="PS50887"/>
    </source>
</evidence>
<dbReference type="Proteomes" id="UP000242133">
    <property type="component" value="Unassembled WGS sequence"/>
</dbReference>
<feature type="domain" description="GGDEF" evidence="3">
    <location>
        <begin position="58"/>
        <end position="86"/>
    </location>
</feature>
<dbReference type="GO" id="GO:0043709">
    <property type="term" value="P:cell adhesion involved in single-species biofilm formation"/>
    <property type="evidence" value="ECO:0007669"/>
    <property type="project" value="TreeGrafter"/>
</dbReference>
<protein>
    <recommendedName>
        <fullName evidence="1">diguanylate cyclase</fullName>
        <ecNumber evidence="1">2.7.7.65</ecNumber>
    </recommendedName>
</protein>
<evidence type="ECO:0000313" key="5">
    <source>
        <dbReference type="Proteomes" id="UP000242133"/>
    </source>
</evidence>
<dbReference type="EC" id="2.7.7.65" evidence="1"/>
<organism evidence="4 5">
    <name type="scientific">Marinobacterium halophilum</name>
    <dbReference type="NCBI Taxonomy" id="267374"/>
    <lineage>
        <taxon>Bacteria</taxon>
        <taxon>Pseudomonadati</taxon>
        <taxon>Pseudomonadota</taxon>
        <taxon>Gammaproteobacteria</taxon>
        <taxon>Oceanospirillales</taxon>
        <taxon>Oceanospirillaceae</taxon>
        <taxon>Marinobacterium</taxon>
    </lineage>
</organism>
<comment type="catalytic activity">
    <reaction evidence="2">
        <text>2 GTP = 3',3'-c-di-GMP + 2 diphosphate</text>
        <dbReference type="Rhea" id="RHEA:24898"/>
        <dbReference type="ChEBI" id="CHEBI:33019"/>
        <dbReference type="ChEBI" id="CHEBI:37565"/>
        <dbReference type="ChEBI" id="CHEBI:58805"/>
        <dbReference type="EC" id="2.7.7.65"/>
    </reaction>
</comment>
<comment type="caution">
    <text evidence="4">The sequence shown here is derived from an EMBL/GenBank/DDBJ whole genome shotgun (WGS) entry which is preliminary data.</text>
</comment>
<name>A0A2P8F372_9GAMM</name>
<dbReference type="PROSITE" id="PS50887">
    <property type="entry name" value="GGDEF"/>
    <property type="match status" value="1"/>
</dbReference>
<dbReference type="InterPro" id="IPR000160">
    <property type="entry name" value="GGDEF_dom"/>
</dbReference>
<proteinExistence type="predicted"/>
<dbReference type="EMBL" id="PYGI01000002">
    <property type="protein sequence ID" value="PSL16168.1"/>
    <property type="molecule type" value="Genomic_DNA"/>
</dbReference>
<reference evidence="4 5" key="1">
    <citation type="submission" date="2018-03" db="EMBL/GenBank/DDBJ databases">
        <title>Genomic Encyclopedia of Archaeal and Bacterial Type Strains, Phase II (KMG-II): from individual species to whole genera.</title>
        <authorList>
            <person name="Goeker M."/>
        </authorList>
    </citation>
    <scope>NUCLEOTIDE SEQUENCE [LARGE SCALE GENOMIC DNA]</scope>
    <source>
        <strain evidence="4 5">DSM 17586</strain>
    </source>
</reference>
<dbReference type="GO" id="GO:0052621">
    <property type="term" value="F:diguanylate cyclase activity"/>
    <property type="evidence" value="ECO:0007669"/>
    <property type="project" value="UniProtKB-EC"/>
</dbReference>
<dbReference type="PANTHER" id="PTHR45138">
    <property type="entry name" value="REGULATORY COMPONENTS OF SENSORY TRANSDUCTION SYSTEM"/>
    <property type="match status" value="1"/>
</dbReference>
<dbReference type="AlphaFoldDB" id="A0A2P8F372"/>
<gene>
    <name evidence="4" type="ORF">CLV44_10291</name>
</gene>
<keyword evidence="5" id="KW-1185">Reference proteome</keyword>
<dbReference type="GO" id="GO:1902201">
    <property type="term" value="P:negative regulation of bacterial-type flagellum-dependent cell motility"/>
    <property type="evidence" value="ECO:0007669"/>
    <property type="project" value="TreeGrafter"/>
</dbReference>
<dbReference type="Gene3D" id="3.30.70.270">
    <property type="match status" value="1"/>
</dbReference>
<dbReference type="GO" id="GO:0005886">
    <property type="term" value="C:plasma membrane"/>
    <property type="evidence" value="ECO:0007669"/>
    <property type="project" value="TreeGrafter"/>
</dbReference>
<dbReference type="PANTHER" id="PTHR45138:SF9">
    <property type="entry name" value="DIGUANYLATE CYCLASE DGCM-RELATED"/>
    <property type="match status" value="1"/>
</dbReference>
<dbReference type="InterPro" id="IPR050469">
    <property type="entry name" value="Diguanylate_Cyclase"/>
</dbReference>
<accession>A0A2P8F372</accession>
<dbReference type="InterPro" id="IPR043128">
    <property type="entry name" value="Rev_trsase/Diguanyl_cyclase"/>
</dbReference>
<evidence type="ECO:0000313" key="4">
    <source>
        <dbReference type="EMBL" id="PSL16168.1"/>
    </source>
</evidence>
<dbReference type="Pfam" id="PF00990">
    <property type="entry name" value="GGDEF"/>
    <property type="match status" value="1"/>
</dbReference>
<dbReference type="InterPro" id="IPR029787">
    <property type="entry name" value="Nucleotide_cyclase"/>
</dbReference>
<evidence type="ECO:0000256" key="2">
    <source>
        <dbReference type="ARBA" id="ARBA00034247"/>
    </source>
</evidence>
<dbReference type="SUPFAM" id="SSF55073">
    <property type="entry name" value="Nucleotide cyclase"/>
    <property type="match status" value="1"/>
</dbReference>
<evidence type="ECO:0000256" key="1">
    <source>
        <dbReference type="ARBA" id="ARBA00012528"/>
    </source>
</evidence>
<sequence>MAGERAVIWVARNVTERKHLENELLEASQTDPLTHAANWRRLIEVLQSHFAAFRRYHHPMALIMFDLDHFKPLSDHWSLRNQSSLM</sequence>